<name>A0AAV5GDD0_9BASI</name>
<feature type="compositionally biased region" description="Gly residues" evidence="1">
    <location>
        <begin position="468"/>
        <end position="487"/>
    </location>
</feature>
<feature type="compositionally biased region" description="Acidic residues" evidence="1">
    <location>
        <begin position="635"/>
        <end position="645"/>
    </location>
</feature>
<feature type="compositionally biased region" description="Basic residues" evidence="1">
    <location>
        <begin position="170"/>
        <end position="181"/>
    </location>
</feature>
<dbReference type="InterPro" id="IPR053000">
    <property type="entry name" value="WSS1-like_metalloprotease"/>
</dbReference>
<organism evidence="3 4">
    <name type="scientific">Rhodotorula paludigena</name>
    <dbReference type="NCBI Taxonomy" id="86838"/>
    <lineage>
        <taxon>Eukaryota</taxon>
        <taxon>Fungi</taxon>
        <taxon>Dikarya</taxon>
        <taxon>Basidiomycota</taxon>
        <taxon>Pucciniomycotina</taxon>
        <taxon>Microbotryomycetes</taxon>
        <taxon>Sporidiobolales</taxon>
        <taxon>Sporidiobolaceae</taxon>
        <taxon>Rhodotorula</taxon>
    </lineage>
</organism>
<protein>
    <recommendedName>
        <fullName evidence="2">WLM domain-containing protein</fullName>
    </recommendedName>
</protein>
<feature type="region of interest" description="Disordered" evidence="1">
    <location>
        <begin position="160"/>
        <end position="195"/>
    </location>
</feature>
<feature type="compositionally biased region" description="Basic and acidic residues" evidence="1">
    <location>
        <begin position="727"/>
        <end position="741"/>
    </location>
</feature>
<feature type="compositionally biased region" description="Basic and acidic residues" evidence="1">
    <location>
        <begin position="317"/>
        <end position="336"/>
    </location>
</feature>
<feature type="region of interest" description="Disordered" evidence="1">
    <location>
        <begin position="214"/>
        <end position="244"/>
    </location>
</feature>
<evidence type="ECO:0000256" key="1">
    <source>
        <dbReference type="SAM" id="MobiDB-lite"/>
    </source>
</evidence>
<dbReference type="InterPro" id="IPR013536">
    <property type="entry name" value="WLM_dom"/>
</dbReference>
<dbReference type="Proteomes" id="UP001342314">
    <property type="component" value="Unassembled WGS sequence"/>
</dbReference>
<dbReference type="Gene3D" id="3.30.2010.10">
    <property type="entry name" value="Metalloproteases ('zincins'), catalytic domain"/>
    <property type="match status" value="1"/>
</dbReference>
<feature type="region of interest" description="Disordered" evidence="1">
    <location>
        <begin position="465"/>
        <end position="492"/>
    </location>
</feature>
<dbReference type="EMBL" id="BQKY01000001">
    <property type="protein sequence ID" value="GJN87112.1"/>
    <property type="molecule type" value="Genomic_DNA"/>
</dbReference>
<feature type="compositionally biased region" description="Polar residues" evidence="1">
    <location>
        <begin position="547"/>
        <end position="565"/>
    </location>
</feature>
<dbReference type="PROSITE" id="PS51397">
    <property type="entry name" value="WLM"/>
    <property type="match status" value="1"/>
</dbReference>
<feature type="domain" description="WLM" evidence="2">
    <location>
        <begin position="10"/>
        <end position="259"/>
    </location>
</feature>
<feature type="compositionally biased region" description="Basic and acidic residues" evidence="1">
    <location>
        <begin position="697"/>
        <end position="707"/>
    </location>
</feature>
<dbReference type="PANTHER" id="PTHR46622:SF1">
    <property type="entry name" value="DNA-DEPENDENT METALLOPROTEASE WSS1"/>
    <property type="match status" value="1"/>
</dbReference>
<feature type="region of interest" description="Disordered" evidence="1">
    <location>
        <begin position="885"/>
        <end position="947"/>
    </location>
</feature>
<feature type="compositionally biased region" description="Basic and acidic residues" evidence="1">
    <location>
        <begin position="890"/>
        <end position="925"/>
    </location>
</feature>
<feature type="region of interest" description="Disordered" evidence="1">
    <location>
        <begin position="505"/>
        <end position="749"/>
    </location>
</feature>
<dbReference type="PANTHER" id="PTHR46622">
    <property type="entry name" value="DNA-DEPENDENT METALLOPROTEASE WSS1"/>
    <property type="match status" value="1"/>
</dbReference>
<dbReference type="GO" id="GO:0005634">
    <property type="term" value="C:nucleus"/>
    <property type="evidence" value="ECO:0007669"/>
    <property type="project" value="TreeGrafter"/>
</dbReference>
<evidence type="ECO:0000259" key="2">
    <source>
        <dbReference type="PROSITE" id="PS51397"/>
    </source>
</evidence>
<feature type="compositionally biased region" description="Acidic residues" evidence="1">
    <location>
        <begin position="291"/>
        <end position="301"/>
    </location>
</feature>
<dbReference type="CDD" id="cd07344">
    <property type="entry name" value="M48_yhfN_like"/>
    <property type="match status" value="1"/>
</dbReference>
<feature type="region of interest" description="Disordered" evidence="1">
    <location>
        <begin position="802"/>
        <end position="828"/>
    </location>
</feature>
<accession>A0AAV5GDD0</accession>
<sequence length="1011" mass="109172">MPVGHERINARRPDPNDNITFIRALEGAPDSDRALEILEALAAQFKPIMKTWGFGVNSLVEHEWNPTFAGRNWNAGEVIEIVLRRPNGEFAPYQFLLYVMAHELAHIREMNHSWAFKKVNEQIRREVTNLRAKGYYGDGFWSSGRSLKYPNATAPLTEADEPTFTCGGANKKRRFRRRRRAPTPVGPTKARGSAVKLGNTGRQTAIAAKAGGRVTRKGAFPKEGGQTLGDDPEQSTYRRRAQSKDAVSARAVAAEARLARERALRAAEARASGAPAPASPDKKPALVDLTSDGDSEGEGEVEGGGAFEGWETDEEDKPERVLRDEEKRWLEEDMRGWRAAFGDEDEERDVKPAVAEGSGQARWKGKGKKRAATSEEVEDVKPDIGSSKRTAASPSPSTSSRHQNSTSSSAATKRRLSPSPAVDPFAGLDLTPEERAWLAADASEHSAGGDVEHVGKKARVAMMSMPGWMGGKGASGGGKRSGAGGKGETNRTAWIDWFDDDAVLADSEEDEEADALASKPAKAIKKAGPSSRKHRLSTDDDEPRAKPSTQKSAASGSKLSTSAALSPSRRAPMKFFSTGAPNQPALDVSTRPSTSKRRHSPSPSPPPLLKVKKKAISLPGPSRKKAVKVVHPPATDDDIDDDEPSEAGGAAKKKGKFNAAPPPPQKKPRKTRSDKGVKRGPRKAKAALAAAVPSWTLDERSDSDSPRARVSTSPETGKKGSAARVQAQKERMRELAEQAERDDNEIDWSDVDAAAPAPMKDKRFEPVVVGLELRGKEKPVATLSRSEVPHGLKAAVVGAAAEKRPASSSAKHEKARAPFSAASTNRDGVPVWQLDSDVSIDSDASSVCSLPSQDPERPFMELDAAERSQVLESFDKQQRFNARLAAKKRAREERQIREAKEREASEKRALQRIAEHAKRAQDEAAARPAAVKKPTGWGENMFTSSPQPDLEARARLTDMFNAFAGPSASPGAPDPAAAGGESDRAWSCLACTMMNHALMPACEIGLYESEL</sequence>
<reference evidence="3 4" key="1">
    <citation type="submission" date="2021-12" db="EMBL/GenBank/DDBJ databases">
        <title>High titer production of polyol ester of fatty acids by Rhodotorula paludigena BS15 towards product separation-free biomass refinery.</title>
        <authorList>
            <person name="Mano J."/>
            <person name="Ono H."/>
            <person name="Tanaka T."/>
            <person name="Naito K."/>
            <person name="Sushida H."/>
            <person name="Ike M."/>
            <person name="Tokuyasu K."/>
            <person name="Kitaoka M."/>
        </authorList>
    </citation>
    <scope>NUCLEOTIDE SEQUENCE [LARGE SCALE GENOMIC DNA]</scope>
    <source>
        <strain evidence="3 4">BS15</strain>
    </source>
</reference>
<feature type="compositionally biased region" description="Basic and acidic residues" evidence="1">
    <location>
        <begin position="802"/>
        <end position="816"/>
    </location>
</feature>
<dbReference type="Pfam" id="PF08325">
    <property type="entry name" value="WLM"/>
    <property type="match status" value="1"/>
</dbReference>
<proteinExistence type="predicted"/>
<gene>
    <name evidence="3" type="ORF">Rhopal_000057-T1</name>
</gene>
<keyword evidence="4" id="KW-1185">Reference proteome</keyword>
<dbReference type="GO" id="GO:0006281">
    <property type="term" value="P:DNA repair"/>
    <property type="evidence" value="ECO:0007669"/>
    <property type="project" value="TreeGrafter"/>
</dbReference>
<evidence type="ECO:0000313" key="4">
    <source>
        <dbReference type="Proteomes" id="UP001342314"/>
    </source>
</evidence>
<evidence type="ECO:0000313" key="3">
    <source>
        <dbReference type="EMBL" id="GJN87112.1"/>
    </source>
</evidence>
<dbReference type="AlphaFoldDB" id="A0AAV5GDD0"/>
<dbReference type="GO" id="GO:0008237">
    <property type="term" value="F:metallopeptidase activity"/>
    <property type="evidence" value="ECO:0007669"/>
    <property type="project" value="TreeGrafter"/>
</dbReference>
<feature type="compositionally biased region" description="Acidic residues" evidence="1">
    <location>
        <begin position="505"/>
        <end position="514"/>
    </location>
</feature>
<comment type="caution">
    <text evidence="3">The sequence shown here is derived from an EMBL/GenBank/DDBJ whole genome shotgun (WGS) entry which is preliminary data.</text>
</comment>
<feature type="compositionally biased region" description="Low complexity" evidence="1">
    <location>
        <begin position="387"/>
        <end position="411"/>
    </location>
</feature>
<feature type="compositionally biased region" description="Low complexity" evidence="1">
    <location>
        <begin position="962"/>
        <end position="980"/>
    </location>
</feature>
<feature type="region of interest" description="Disordered" evidence="1">
    <location>
        <begin position="962"/>
        <end position="981"/>
    </location>
</feature>
<feature type="region of interest" description="Disordered" evidence="1">
    <location>
        <begin position="268"/>
        <end position="428"/>
    </location>
</feature>